<dbReference type="PANTHER" id="PTHR43329">
    <property type="entry name" value="EPOXIDE HYDROLASE"/>
    <property type="match status" value="1"/>
</dbReference>
<reference evidence="3" key="1">
    <citation type="journal article" date="2017" name="Mycologia">
        <title>Fusarium algeriense, sp. nov., a novel toxigenic crown rot pathogen of durum wheat from Algeria is nested in the Fusarium burgessii species complex.</title>
        <authorList>
            <person name="Laraba I."/>
            <person name="Keddad A."/>
            <person name="Boureghda H."/>
            <person name="Abdallah N."/>
            <person name="Vaughan M.M."/>
            <person name="Proctor R.H."/>
            <person name="Busman M."/>
            <person name="O'Donnell K."/>
        </authorList>
    </citation>
    <scope>NUCLEOTIDE SEQUENCE</scope>
    <source>
        <strain evidence="3">NRRL 25174</strain>
    </source>
</reference>
<evidence type="ECO:0000256" key="2">
    <source>
        <dbReference type="ARBA" id="ARBA00038334"/>
    </source>
</evidence>
<name>A0A9P5AFE5_9HYPO</name>
<dbReference type="SUPFAM" id="SSF53474">
    <property type="entry name" value="alpha/beta-Hydrolases"/>
    <property type="match status" value="1"/>
</dbReference>
<protein>
    <submittedName>
        <fullName evidence="3">Epoxide hydrolase</fullName>
    </submittedName>
</protein>
<dbReference type="Gene3D" id="3.40.50.1820">
    <property type="entry name" value="alpha/beta hydrolase"/>
    <property type="match status" value="1"/>
</dbReference>
<dbReference type="PRINTS" id="PR00412">
    <property type="entry name" value="EPOXHYDRLASE"/>
</dbReference>
<sequence length="258" mass="29694">MIVPDLLGYDGTDKPTDPAEYRWDKMLPDLIDIADHENAIKLISIGHDFGSVCVSHLYAPYAPPGRQPFDLEAFNEMTKRIYGHTLFAYWHLFTAEDGPDILKHDLNRLYDALHGQGETLKNMFCVKDALLNHLLGNGPDIPIRPYAEDPALRKAFVDRFSRDGFEGPQCWYRARRLNYQYDADKELPMDRDTVTVPTLFVGGKDDAVCRPENMNPHIEAGLLPKLQHKYMLEAAHWIPIERPKELVAYIEPWLKDNF</sequence>
<dbReference type="Proteomes" id="UP000730481">
    <property type="component" value="Unassembled WGS sequence"/>
</dbReference>
<dbReference type="EMBL" id="PVQB02000430">
    <property type="protein sequence ID" value="KAF4337253.1"/>
    <property type="molecule type" value="Genomic_DNA"/>
</dbReference>
<dbReference type="InterPro" id="IPR000639">
    <property type="entry name" value="Epox_hydrolase-like"/>
</dbReference>
<keyword evidence="4" id="KW-1185">Reference proteome</keyword>
<evidence type="ECO:0000256" key="1">
    <source>
        <dbReference type="ARBA" id="ARBA00022801"/>
    </source>
</evidence>
<proteinExistence type="inferred from homology"/>
<keyword evidence="1 3" id="KW-0378">Hydrolase</keyword>
<gene>
    <name evidence="3" type="ORF">FBEOM_8842</name>
</gene>
<evidence type="ECO:0000313" key="3">
    <source>
        <dbReference type="EMBL" id="KAF4337253.1"/>
    </source>
</evidence>
<dbReference type="GO" id="GO:0016787">
    <property type="term" value="F:hydrolase activity"/>
    <property type="evidence" value="ECO:0007669"/>
    <property type="project" value="UniProtKB-KW"/>
</dbReference>
<dbReference type="OrthoDB" id="408373at2759"/>
<reference evidence="3" key="2">
    <citation type="submission" date="2020-02" db="EMBL/GenBank/DDBJ databases">
        <title>Identification and distribution of gene clusters putatively required for synthesis of sphingolipid metabolism inhibitors in phylogenetically diverse species of the filamentous fungus Fusarium.</title>
        <authorList>
            <person name="Kim H.-S."/>
            <person name="Busman M."/>
            <person name="Brown D.W."/>
            <person name="Divon H."/>
            <person name="Uhlig S."/>
            <person name="Proctor R.H."/>
        </authorList>
    </citation>
    <scope>NUCLEOTIDE SEQUENCE</scope>
    <source>
        <strain evidence="3">NRRL 25174</strain>
    </source>
</reference>
<organism evidence="3 4">
    <name type="scientific">Fusarium beomiforme</name>
    <dbReference type="NCBI Taxonomy" id="44412"/>
    <lineage>
        <taxon>Eukaryota</taxon>
        <taxon>Fungi</taxon>
        <taxon>Dikarya</taxon>
        <taxon>Ascomycota</taxon>
        <taxon>Pezizomycotina</taxon>
        <taxon>Sordariomycetes</taxon>
        <taxon>Hypocreomycetidae</taxon>
        <taxon>Hypocreales</taxon>
        <taxon>Nectriaceae</taxon>
        <taxon>Fusarium</taxon>
        <taxon>Fusarium burgessii species complex</taxon>
    </lineage>
</organism>
<comment type="caution">
    <text evidence="3">The sequence shown here is derived from an EMBL/GenBank/DDBJ whole genome shotgun (WGS) entry which is preliminary data.</text>
</comment>
<evidence type="ECO:0000313" key="4">
    <source>
        <dbReference type="Proteomes" id="UP000730481"/>
    </source>
</evidence>
<dbReference type="AlphaFoldDB" id="A0A9P5AFE5"/>
<dbReference type="InterPro" id="IPR029058">
    <property type="entry name" value="AB_hydrolase_fold"/>
</dbReference>
<comment type="similarity">
    <text evidence="2">Belongs to the AB hydrolase superfamily. Epoxide hydrolase family.</text>
</comment>
<accession>A0A9P5AFE5</accession>